<dbReference type="KEGG" id="ccot:CCAX7_40170"/>
<sequence>MRTVACLLSLTCLVFILWEAFETIVLPRTVSRSLRMTRLLYRYGWRIWKRIAERIGDPGRRETFLGYFGPMSLPMLMAIWAVGLIVAFGTLQWAMGMPLADSYHSQSYSSHVYMSGTTFFTLGYGDVTPVSRLGRACAVAESGVGLGFFALVIGYLPVLYQVFSRREITISLLDARAGTPPAAVELLRRYQVNEDVGALDALLKEWEHWSAELLESQLSYAVLAYYRSQHDRASWLSTLTLIMDTCALLIVGVDGIKATQARLTFAMARHAAVDISLVFNTKPSNPEQDRLPAEQLAEARRILAEAGAPLRDGPDADAKLQKIRALYEPYVHALGDTMLYPLPNWIAEPGALDNWQTSSWDHNMAGDRNHFG</sequence>
<dbReference type="EMBL" id="AP025739">
    <property type="protein sequence ID" value="BDI31966.1"/>
    <property type="molecule type" value="Genomic_DNA"/>
</dbReference>
<organism evidence="1 2">
    <name type="scientific">Capsulimonas corticalis</name>
    <dbReference type="NCBI Taxonomy" id="2219043"/>
    <lineage>
        <taxon>Bacteria</taxon>
        <taxon>Bacillati</taxon>
        <taxon>Armatimonadota</taxon>
        <taxon>Armatimonadia</taxon>
        <taxon>Capsulimonadales</taxon>
        <taxon>Capsulimonadaceae</taxon>
        <taxon>Capsulimonas</taxon>
    </lineage>
</organism>
<evidence type="ECO:0000313" key="1">
    <source>
        <dbReference type="EMBL" id="BDI31966.1"/>
    </source>
</evidence>
<name>A0A402D4Z0_9BACT</name>
<dbReference type="RefSeq" id="WP_119324527.1">
    <property type="nucleotide sequence ID" value="NZ_AP025739.1"/>
</dbReference>
<gene>
    <name evidence="1" type="ORF">CCAX7_40170</name>
</gene>
<keyword evidence="2" id="KW-1185">Reference proteome</keyword>
<evidence type="ECO:0000313" key="2">
    <source>
        <dbReference type="Proteomes" id="UP000287394"/>
    </source>
</evidence>
<protein>
    <submittedName>
        <fullName evidence="1">Uncharacterized protein</fullName>
    </submittedName>
</protein>
<accession>A0A402D4Z0</accession>
<dbReference type="SUPFAM" id="SSF81324">
    <property type="entry name" value="Voltage-gated potassium channels"/>
    <property type="match status" value="1"/>
</dbReference>
<dbReference type="Proteomes" id="UP000287394">
    <property type="component" value="Chromosome"/>
</dbReference>
<dbReference type="InterPro" id="IPR013099">
    <property type="entry name" value="K_chnl_dom"/>
</dbReference>
<dbReference type="OrthoDB" id="9785126at2"/>
<dbReference type="AlphaFoldDB" id="A0A402D4Z0"/>
<dbReference type="Pfam" id="PF07885">
    <property type="entry name" value="Ion_trans_2"/>
    <property type="match status" value="1"/>
</dbReference>
<proteinExistence type="predicted"/>
<reference evidence="1 2" key="1">
    <citation type="journal article" date="2019" name="Int. J. Syst. Evol. Microbiol.">
        <title>Capsulimonas corticalis gen. nov., sp. nov., an aerobic capsulated bacterium, of a novel bacterial order, Capsulimonadales ord. nov., of the class Armatimonadia of the phylum Armatimonadetes.</title>
        <authorList>
            <person name="Li J."/>
            <person name="Kudo C."/>
            <person name="Tonouchi A."/>
        </authorList>
    </citation>
    <scope>NUCLEOTIDE SEQUENCE [LARGE SCALE GENOMIC DNA]</scope>
    <source>
        <strain evidence="1 2">AX-7</strain>
    </source>
</reference>
<dbReference type="FunCoup" id="A0A402D4Z0">
    <property type="interactions" value="7"/>
</dbReference>
<dbReference type="Gene3D" id="1.10.287.70">
    <property type="match status" value="1"/>
</dbReference>